<evidence type="ECO:0000313" key="2">
    <source>
        <dbReference type="EMBL" id="BAS01858.1"/>
    </source>
</evidence>
<dbReference type="AlphaFoldDB" id="A0A0H5BIE5"/>
<reference evidence="2" key="1">
    <citation type="journal article" date="2015" name="Genome Biol. Evol.">
        <title>Nucleomorph Genome Sequences of Two Chlorarachniophytes, Amorphochlora amoebiformis and Lotharella vacuolata.</title>
        <authorList>
            <person name="Suzuki S."/>
            <person name="Shirato S."/>
            <person name="Hirakawa Y."/>
            <person name="Ishida K."/>
        </authorList>
    </citation>
    <scope>NUCLEOTIDE SEQUENCE</scope>
    <source>
        <strain evidence="2">CCMP2058</strain>
    </source>
</reference>
<feature type="domain" description="PNO1 second type I KH" evidence="1">
    <location>
        <begin position="94"/>
        <end position="146"/>
    </location>
</feature>
<dbReference type="Pfam" id="PF22891">
    <property type="entry name" value="KH_PNO1_2nd"/>
    <property type="match status" value="1"/>
</dbReference>
<evidence type="ECO:0000259" key="1">
    <source>
        <dbReference type="Pfam" id="PF22891"/>
    </source>
</evidence>
<gene>
    <name evidence="2" type="primary">pno1</name>
</gene>
<dbReference type="GO" id="GO:0003723">
    <property type="term" value="F:RNA binding"/>
    <property type="evidence" value="ECO:0007669"/>
    <property type="project" value="InterPro"/>
</dbReference>
<dbReference type="EMBL" id="AB996603">
    <property type="protein sequence ID" value="BAS01858.1"/>
    <property type="molecule type" value="Genomic_DNA"/>
</dbReference>
<geneLocation type="nucleomorph" evidence="2"/>
<name>A0A0H5BIE5_9EUKA</name>
<dbReference type="InterPro" id="IPR036612">
    <property type="entry name" value="KH_dom_type_1_sf"/>
</dbReference>
<dbReference type="Gene3D" id="3.30.1370.10">
    <property type="entry name" value="K Homology domain, type 1"/>
    <property type="match status" value="1"/>
</dbReference>
<dbReference type="InterPro" id="IPR055211">
    <property type="entry name" value="KH_PNO1_2nd"/>
</dbReference>
<organism evidence="2">
    <name type="scientific">Amorphochlora amoebiformis</name>
    <dbReference type="NCBI Taxonomy" id="1561963"/>
    <lineage>
        <taxon>Eukaryota</taxon>
        <taxon>Sar</taxon>
        <taxon>Rhizaria</taxon>
        <taxon>Cercozoa</taxon>
        <taxon>Chlorarachniophyceae</taxon>
        <taxon>Amorphochlora</taxon>
    </lineage>
</organism>
<dbReference type="SUPFAM" id="SSF54791">
    <property type="entry name" value="Eukaryotic type KH-domain (KH-domain type I)"/>
    <property type="match status" value="1"/>
</dbReference>
<protein>
    <submittedName>
        <fullName evidence="2">RNA-binding protein</fullName>
    </submittedName>
</protein>
<proteinExistence type="predicted"/>
<keyword evidence="2" id="KW-0542">Nucleomorph</keyword>
<accession>A0A0H5BIE5</accession>
<sequence>MASYLSIIKLDITDIKKILNNWNKTCNLLEKVFRMKLNFNFKNKFIEIISPYNIKYNLYMSLKKYFKSLCYGFSVEESSLLIFYESFSIKTLLINSNNKKKLYFTKSLMLGNHGILKRSLENKTNTKIIINQKYIHIIGTNKNINILMLIL</sequence>